<name>A0ABX5VMJ0_9MICO</name>
<evidence type="ECO:0000256" key="2">
    <source>
        <dbReference type="ARBA" id="ARBA00022741"/>
    </source>
</evidence>
<feature type="domain" description="FtsK" evidence="8">
    <location>
        <begin position="669"/>
        <end position="857"/>
    </location>
</feature>
<feature type="domain" description="FtsK" evidence="8">
    <location>
        <begin position="995"/>
        <end position="1188"/>
    </location>
</feature>
<evidence type="ECO:0000256" key="1">
    <source>
        <dbReference type="ARBA" id="ARBA00022553"/>
    </source>
</evidence>
<evidence type="ECO:0000256" key="3">
    <source>
        <dbReference type="ARBA" id="ARBA00022840"/>
    </source>
</evidence>
<gene>
    <name evidence="9" type="ORF">FE251_05630</name>
</gene>
<dbReference type="InterPro" id="IPR027417">
    <property type="entry name" value="P-loop_NTPase"/>
</dbReference>
<keyword evidence="6" id="KW-0472">Membrane</keyword>
<dbReference type="InterPro" id="IPR050206">
    <property type="entry name" value="FtsK/SpoIIIE/SftA"/>
</dbReference>
<keyword evidence="2 4" id="KW-0547">Nucleotide-binding</keyword>
<dbReference type="InterPro" id="IPR032030">
    <property type="entry name" value="YscD_cytoplasmic_dom"/>
</dbReference>
<dbReference type="RefSeq" id="WP_139948214.1">
    <property type="nucleotide sequence ID" value="NZ_CP040899.1"/>
</dbReference>
<dbReference type="CDD" id="cd00060">
    <property type="entry name" value="FHA"/>
    <property type="match status" value="1"/>
</dbReference>
<dbReference type="InterPro" id="IPR002543">
    <property type="entry name" value="FtsK_dom"/>
</dbReference>
<reference evidence="9 10" key="1">
    <citation type="submission" date="2019-05" db="EMBL/GenBank/DDBJ databases">
        <title>Georgenia *** sp. nov., and Georgenia *** sp. nov., isolated from the intestinal contents of plateau pika (Ochotona curzoniae) in the Qinghai-Tibet plateau of China.</title>
        <authorList>
            <person name="Tian Z."/>
        </authorList>
    </citation>
    <scope>NUCLEOTIDE SEQUENCE [LARGE SCALE GENOMIC DNA]</scope>
    <source>
        <strain evidence="9 10">Z294</strain>
    </source>
</reference>
<keyword evidence="1" id="KW-0597">Phosphoprotein</keyword>
<feature type="coiled-coil region" evidence="5">
    <location>
        <begin position="1070"/>
        <end position="1097"/>
    </location>
</feature>
<keyword evidence="3 4" id="KW-0067">ATP-binding</keyword>
<dbReference type="PANTHER" id="PTHR22683:SF1">
    <property type="entry name" value="TYPE VII SECRETION SYSTEM PROTEIN ESSC"/>
    <property type="match status" value="1"/>
</dbReference>
<dbReference type="InterPro" id="IPR003593">
    <property type="entry name" value="AAA+_ATPase"/>
</dbReference>
<evidence type="ECO:0000259" key="7">
    <source>
        <dbReference type="PROSITE" id="PS50006"/>
    </source>
</evidence>
<dbReference type="Gene3D" id="2.60.200.20">
    <property type="match status" value="1"/>
</dbReference>
<dbReference type="InterPro" id="IPR008984">
    <property type="entry name" value="SMAD_FHA_dom_sf"/>
</dbReference>
<keyword evidence="6" id="KW-1133">Transmembrane helix</keyword>
<dbReference type="Pfam" id="PF01580">
    <property type="entry name" value="FtsK_SpoIIIE"/>
    <property type="match status" value="2"/>
</dbReference>
<protein>
    <submittedName>
        <fullName evidence="9">FHA domain-containing protein</fullName>
    </submittedName>
</protein>
<evidence type="ECO:0000256" key="6">
    <source>
        <dbReference type="SAM" id="Phobius"/>
    </source>
</evidence>
<sequence>MRIKLTLLRTAADPADLAVTVDGTATVADLARAIAETDPVPTFLSDQELRDLTLRVHGTPGTDDRSTRLLLPEDSAAEAVRSGSTVSLAQAAGRYDGSGQDRPAAARLTVLDGPDAGMEVALPEGTSVIGRGKGCDVRLSDPTVSKEHARLAVTDIIELVDLRSANGLLMGDGLVQRAALLPEDTVTLGDTTIRVVRIAASRHAAPGAAHVEFNRSPRLAPVYEGEEHDAPKPPEPPKPVKLPIVMLVVPLMMAPVFLLVGRGLLGLVFMAMMPLMVVGNYIDKRVTGKREYRAAIEQFGQSVDLMRSELTIERDRERATRLGESPAVQDVRSSALALEPLLWTRRPEHDAYLDLRLGLGTLPSRTRVKLPQRNDALPEHWEMVSAIRADFREIDGVPATVQLRESGALGLAGPRAVLDDAARAVVAQLVTLHSPAELVLTVATSAASAARWEWTKWLPHVGSVHSPLEGAHIGSNQAGVIQLVGRIEGLLDARRRTPSMSNTLHLPTVVLLVEDDAPIERGRLVRIAEEGPAVGIHVVWCASAQERLPAVCRTFLTVTTSTEGATAGHVRSGSAVQPLVCDTVSADQALALATHLAAVVDAGAPVDDASDLPARVSYLSLLGPDTAEGPAATLERWRENGSLVPRDGSPPQRRRHDANLRALIGQAATEPFTLDLRTQGPHALVGGTTGAGKSEFLQSWVLGMAAAHSPDRVTFLFVDYKGGSAFADCVDLPHTVGLVTDLSPHLVRRALTSLRAELHFREHLLNRKGAKDLIALERTGDPECPPSLIIIVDEFAALATEVPEFVDGVVDVAQRGRSLGLHLVLATQRPAGVIKDNLRANTNLRVALRMNDESDSKDVLGLPVAAGFDPALPGRGAARTGPGRVTMFQTGYAGGRSSTSRPKPQVQVETLAMGTGTRWLRPERPEAEPTGPVDEGPTDIRRVVDAIRDAALTARVPEPRKPWLPTLADVQDLSALHPRTDSALPLGVVDDPAHQRQVTSYYRPDVDGNIAFYGASGSGKSTALRTLATAAGITPKGGPVHVYGLDFSSGGLAALEALPHVGAIIDGDDAERVQRLMRQLRETVEERSARYAEARASTIEEYREIAGRPDEPRILLLIDGYAAFRSEWESVSSRMAYYQLFLQLLVDGRGAGVHVAVTADRHGAIPSSVAGSLNRKVVMRQVDAGAYAMLGAPKDVLDESSPPGRAIAGGLEMQVAVLGGSTNLAEQVRAIEKLAGTLRRAGVPEAPEVRRLPELVPADAMPAHLGGFPVVGVADDTLEPVGIEALGTFLLAGPPQSGRSNALHWLVTSIRRAHPEARFLYFGARRSALRGLDLWEHAATGPAEVAELAKAVVGDLKEPPPEGQVGTVVVIESLADFLTTPADAPLVEVIKAVKRNEHLVIGEGDTSTWGASWPLVSEIRNGRRGLALQPDQLEGDTLFRTSFPRVQRKEFPVGRGMLVDKAKVRRVQLPLLG</sequence>
<dbReference type="PANTHER" id="PTHR22683">
    <property type="entry name" value="SPORULATION PROTEIN RELATED"/>
    <property type="match status" value="1"/>
</dbReference>
<feature type="binding site" evidence="4">
    <location>
        <begin position="1014"/>
        <end position="1021"/>
    </location>
    <ligand>
        <name>ATP</name>
        <dbReference type="ChEBI" id="CHEBI:30616"/>
    </ligand>
</feature>
<dbReference type="SUPFAM" id="SSF49879">
    <property type="entry name" value="SMAD/FHA domain"/>
    <property type="match status" value="1"/>
</dbReference>
<dbReference type="SMART" id="SM00240">
    <property type="entry name" value="FHA"/>
    <property type="match status" value="1"/>
</dbReference>
<dbReference type="InterPro" id="IPR000253">
    <property type="entry name" value="FHA_dom"/>
</dbReference>
<dbReference type="PROSITE" id="PS50901">
    <property type="entry name" value="FTSK"/>
    <property type="match status" value="2"/>
</dbReference>
<dbReference type="SMART" id="SM00382">
    <property type="entry name" value="AAA"/>
    <property type="match status" value="2"/>
</dbReference>
<dbReference type="Proteomes" id="UP000313948">
    <property type="component" value="Chromosome"/>
</dbReference>
<dbReference type="CDD" id="cd01127">
    <property type="entry name" value="TrwB_TraG_TraD_VirD4"/>
    <property type="match status" value="1"/>
</dbReference>
<dbReference type="Pfam" id="PF16697">
    <property type="entry name" value="Yop-YscD_cpl"/>
    <property type="match status" value="1"/>
</dbReference>
<keyword evidence="10" id="KW-1185">Reference proteome</keyword>
<evidence type="ECO:0000313" key="9">
    <source>
        <dbReference type="EMBL" id="QDB78911.1"/>
    </source>
</evidence>
<dbReference type="EMBL" id="CP040899">
    <property type="protein sequence ID" value="QDB78911.1"/>
    <property type="molecule type" value="Genomic_DNA"/>
</dbReference>
<dbReference type="PROSITE" id="PS50006">
    <property type="entry name" value="FHA_DOMAIN"/>
    <property type="match status" value="1"/>
</dbReference>
<keyword evidence="6" id="KW-0812">Transmembrane</keyword>
<keyword evidence="5" id="KW-0175">Coiled coil</keyword>
<feature type="domain" description="FHA" evidence="7">
    <location>
        <begin position="127"/>
        <end position="175"/>
    </location>
</feature>
<proteinExistence type="predicted"/>
<dbReference type="Gene3D" id="3.40.50.300">
    <property type="entry name" value="P-loop containing nucleotide triphosphate hydrolases"/>
    <property type="match status" value="4"/>
</dbReference>
<evidence type="ECO:0000256" key="4">
    <source>
        <dbReference type="PROSITE-ProRule" id="PRU00289"/>
    </source>
</evidence>
<evidence type="ECO:0000313" key="10">
    <source>
        <dbReference type="Proteomes" id="UP000313948"/>
    </source>
</evidence>
<accession>A0ABX5VMJ0</accession>
<evidence type="ECO:0000256" key="5">
    <source>
        <dbReference type="SAM" id="Coils"/>
    </source>
</evidence>
<feature type="binding site" evidence="4">
    <location>
        <begin position="687"/>
        <end position="694"/>
    </location>
    <ligand>
        <name>ATP</name>
        <dbReference type="ChEBI" id="CHEBI:30616"/>
    </ligand>
</feature>
<dbReference type="SUPFAM" id="SSF52540">
    <property type="entry name" value="P-loop containing nucleoside triphosphate hydrolases"/>
    <property type="match status" value="2"/>
</dbReference>
<evidence type="ECO:0000259" key="8">
    <source>
        <dbReference type="PROSITE" id="PS50901"/>
    </source>
</evidence>
<feature type="transmembrane region" description="Helical" evidence="6">
    <location>
        <begin position="240"/>
        <end position="258"/>
    </location>
</feature>
<organism evidence="9 10">
    <name type="scientific">Georgenia wutianyii</name>
    <dbReference type="NCBI Taxonomy" id="2585135"/>
    <lineage>
        <taxon>Bacteria</taxon>
        <taxon>Bacillati</taxon>
        <taxon>Actinomycetota</taxon>
        <taxon>Actinomycetes</taxon>
        <taxon>Micrococcales</taxon>
        <taxon>Bogoriellaceae</taxon>
        <taxon>Georgenia</taxon>
    </lineage>
</organism>